<dbReference type="HOGENOM" id="CLU_150819_0_0_1"/>
<name>A0A0C9TZB2_PAXIN</name>
<protein>
    <submittedName>
        <fullName evidence="1">Uncharacterized protein</fullName>
    </submittedName>
</protein>
<reference evidence="1 2" key="1">
    <citation type="submission" date="2014-06" db="EMBL/GenBank/DDBJ databases">
        <authorList>
            <consortium name="DOE Joint Genome Institute"/>
            <person name="Kuo A."/>
            <person name="Kohler A."/>
            <person name="Nagy L.G."/>
            <person name="Floudas D."/>
            <person name="Copeland A."/>
            <person name="Barry K.W."/>
            <person name="Cichocki N."/>
            <person name="Veneault-Fourrey C."/>
            <person name="LaButti K."/>
            <person name="Lindquist E.A."/>
            <person name="Lipzen A."/>
            <person name="Lundell T."/>
            <person name="Morin E."/>
            <person name="Murat C."/>
            <person name="Sun H."/>
            <person name="Tunlid A."/>
            <person name="Henrissat B."/>
            <person name="Grigoriev I.V."/>
            <person name="Hibbett D.S."/>
            <person name="Martin F."/>
            <person name="Nordberg H.P."/>
            <person name="Cantor M.N."/>
            <person name="Hua S.X."/>
        </authorList>
    </citation>
    <scope>NUCLEOTIDE SEQUENCE [LARGE SCALE GENOMIC DNA]</scope>
    <source>
        <strain evidence="1 2">ATCC 200175</strain>
    </source>
</reference>
<dbReference type="EMBL" id="KN819361">
    <property type="protein sequence ID" value="KIJ12616.1"/>
    <property type="molecule type" value="Genomic_DNA"/>
</dbReference>
<proteinExistence type="predicted"/>
<reference evidence="2" key="2">
    <citation type="submission" date="2015-01" db="EMBL/GenBank/DDBJ databases">
        <title>Evolutionary Origins and Diversification of the Mycorrhizal Mutualists.</title>
        <authorList>
            <consortium name="DOE Joint Genome Institute"/>
            <consortium name="Mycorrhizal Genomics Consortium"/>
            <person name="Kohler A."/>
            <person name="Kuo A."/>
            <person name="Nagy L.G."/>
            <person name="Floudas D."/>
            <person name="Copeland A."/>
            <person name="Barry K.W."/>
            <person name="Cichocki N."/>
            <person name="Veneault-Fourrey C."/>
            <person name="LaButti K."/>
            <person name="Lindquist E.A."/>
            <person name="Lipzen A."/>
            <person name="Lundell T."/>
            <person name="Morin E."/>
            <person name="Murat C."/>
            <person name="Riley R."/>
            <person name="Ohm R."/>
            <person name="Sun H."/>
            <person name="Tunlid A."/>
            <person name="Henrissat B."/>
            <person name="Grigoriev I.V."/>
            <person name="Hibbett D.S."/>
            <person name="Martin F."/>
        </authorList>
    </citation>
    <scope>NUCLEOTIDE SEQUENCE [LARGE SCALE GENOMIC DNA]</scope>
    <source>
        <strain evidence="2">ATCC 200175</strain>
    </source>
</reference>
<evidence type="ECO:0000313" key="2">
    <source>
        <dbReference type="Proteomes" id="UP000053647"/>
    </source>
</evidence>
<accession>A0A0C9TZB2</accession>
<organism evidence="1 2">
    <name type="scientific">Paxillus involutus ATCC 200175</name>
    <dbReference type="NCBI Taxonomy" id="664439"/>
    <lineage>
        <taxon>Eukaryota</taxon>
        <taxon>Fungi</taxon>
        <taxon>Dikarya</taxon>
        <taxon>Basidiomycota</taxon>
        <taxon>Agaricomycotina</taxon>
        <taxon>Agaricomycetes</taxon>
        <taxon>Agaricomycetidae</taxon>
        <taxon>Boletales</taxon>
        <taxon>Paxilineae</taxon>
        <taxon>Paxillaceae</taxon>
        <taxon>Paxillus</taxon>
    </lineage>
</organism>
<dbReference type="Proteomes" id="UP000053647">
    <property type="component" value="Unassembled WGS sequence"/>
</dbReference>
<dbReference type="AlphaFoldDB" id="A0A0C9TZB2"/>
<gene>
    <name evidence="1" type="ORF">PAXINDRAFT_14543</name>
</gene>
<sequence>MLRVDIAGVVALAVHTWLLTPGVDIWCLACWCPMDVVGTSSAPIVSLSVVCRSSALRLSLIFPLPSVCSTSLPFHFLTSSSRRTLVLRVDAAGVAVLVVHARLSTPGVEATDEVAWGAGKSLGHQWVVWAVWTMVAVFGLVGE</sequence>
<evidence type="ECO:0000313" key="1">
    <source>
        <dbReference type="EMBL" id="KIJ12616.1"/>
    </source>
</evidence>
<keyword evidence="2" id="KW-1185">Reference proteome</keyword>